<evidence type="ECO:0000313" key="3">
    <source>
        <dbReference type="EMBL" id="VBB45662.1"/>
    </source>
</evidence>
<feature type="chain" id="PRO_5024850771" description="Right handed beta helix domain-containing protein" evidence="1">
    <location>
        <begin position="30"/>
        <end position="622"/>
    </location>
</feature>
<organism evidence="3">
    <name type="scientific">uncultured Paludibacter sp</name>
    <dbReference type="NCBI Taxonomy" id="497635"/>
    <lineage>
        <taxon>Bacteria</taxon>
        <taxon>Pseudomonadati</taxon>
        <taxon>Bacteroidota</taxon>
        <taxon>Bacteroidia</taxon>
        <taxon>Bacteroidales</taxon>
        <taxon>Paludibacteraceae</taxon>
        <taxon>Paludibacter</taxon>
        <taxon>environmental samples</taxon>
    </lineage>
</organism>
<dbReference type="SMART" id="SM00710">
    <property type="entry name" value="PbH1"/>
    <property type="match status" value="6"/>
</dbReference>
<dbReference type="Pfam" id="PF13229">
    <property type="entry name" value="Beta_helix"/>
    <property type="match status" value="1"/>
</dbReference>
<sequence length="622" mass="69910">MTKSNIAHPTFISCCLFLSFTFIFLQQMAAQPSGGPYGPVFQTYELPKTANTIYYVSPNGSNTQTGSTIDQPTTLEKAIEKAVTGDVIILRGGTYRTGNLVLNQGITLQPFGAERPVLKGTYVAQNWKDLKNGLWVTKWDHFFPSKPDTWWNRSKYARICPMHLFNNDMVFVNGQFLQSVGQEKDVNENTYYIDYESGLVYIGVNPQDKLVEITAFNSALHRVTGECNGKTSDKKGFTLKGIDLTQYAYCAVEVDGKEPEGIMNESEFGKDVVGTTIEDCSITFCSRVAAYLRGDKLTMRNCKISDTSTEGIYIIASNDVLLEKNIFARNNIENIVGYFPAAVKIFNQTHRVTCYDNLITDLPESNGVWYDVGNVDGKFINNWVENVGNGSIQFNKYQPWPSQNGFFFEISKNVVCAGNVFVNCDHGIFVLNSTGAEIYNNTLVNSAVTIGRNDRSPANDGTFGWHSGTGPDVDKRTNHVFANNLLFGNENLKYPLLIVWQPDTLYQKNYKPQLEKIDNNVFARTSLCHITPTIFWTRATNKESSGEFLQIDNLRNLYGEFGENNHLYTDITIFKSVELKNFEPIKSFDGNKYSGIIPADIMKTMNIQKKNIKYVGAYPPSN</sequence>
<dbReference type="AlphaFoldDB" id="A0A653AC66"/>
<evidence type="ECO:0000259" key="2">
    <source>
        <dbReference type="Pfam" id="PF13229"/>
    </source>
</evidence>
<dbReference type="SUPFAM" id="SSF51126">
    <property type="entry name" value="Pectin lyase-like"/>
    <property type="match status" value="1"/>
</dbReference>
<protein>
    <recommendedName>
        <fullName evidence="2">Right handed beta helix domain-containing protein</fullName>
    </recommendedName>
</protein>
<gene>
    <name evidence="3" type="ORF">TRIP_D310057</name>
</gene>
<feature type="domain" description="Right handed beta helix" evidence="2">
    <location>
        <begin position="274"/>
        <end position="443"/>
    </location>
</feature>
<reference evidence="3" key="1">
    <citation type="submission" date="2018-07" db="EMBL/GenBank/DDBJ databases">
        <authorList>
            <consortium name="Genoscope - CEA"/>
            <person name="William W."/>
        </authorList>
    </citation>
    <scope>NUCLEOTIDE SEQUENCE</scope>
    <source>
        <strain evidence="3">IK1</strain>
    </source>
</reference>
<dbReference type="InterPro" id="IPR011050">
    <property type="entry name" value="Pectin_lyase_fold/virulence"/>
</dbReference>
<dbReference type="InterPro" id="IPR006626">
    <property type="entry name" value="PbH1"/>
</dbReference>
<dbReference type="EMBL" id="UPXZ01000025">
    <property type="protein sequence ID" value="VBB45662.1"/>
    <property type="molecule type" value="Genomic_DNA"/>
</dbReference>
<feature type="signal peptide" evidence="1">
    <location>
        <begin position="1"/>
        <end position="29"/>
    </location>
</feature>
<dbReference type="Gene3D" id="2.160.20.10">
    <property type="entry name" value="Single-stranded right-handed beta-helix, Pectin lyase-like"/>
    <property type="match status" value="2"/>
</dbReference>
<dbReference type="InterPro" id="IPR039448">
    <property type="entry name" value="Beta_helix"/>
</dbReference>
<keyword evidence="1" id="KW-0732">Signal</keyword>
<name>A0A653AC66_9BACT</name>
<proteinExistence type="predicted"/>
<evidence type="ECO:0000256" key="1">
    <source>
        <dbReference type="SAM" id="SignalP"/>
    </source>
</evidence>
<dbReference type="InterPro" id="IPR012334">
    <property type="entry name" value="Pectin_lyas_fold"/>
</dbReference>
<accession>A0A653AC66</accession>